<protein>
    <recommendedName>
        <fullName evidence="10">SANT domain-containing protein</fullName>
    </recommendedName>
</protein>
<evidence type="ECO:0000313" key="8">
    <source>
        <dbReference type="EMBL" id="KAK7352128.1"/>
    </source>
</evidence>
<name>A0AAN9R2Z4_PHACN</name>
<keyword evidence="2" id="KW-0805">Transcription regulation</keyword>
<accession>A0AAN9R2Z4</accession>
<evidence type="ECO:0000259" key="6">
    <source>
        <dbReference type="PROSITE" id="PS50934"/>
    </source>
</evidence>
<evidence type="ECO:0000256" key="4">
    <source>
        <dbReference type="ARBA" id="ARBA00023163"/>
    </source>
</evidence>
<proteinExistence type="predicted"/>
<reference evidence="8 9" key="1">
    <citation type="submission" date="2024-01" db="EMBL/GenBank/DDBJ databases">
        <title>The genomes of 5 underutilized Papilionoideae crops provide insights into root nodulation and disease resistanc.</title>
        <authorList>
            <person name="Jiang F."/>
        </authorList>
    </citation>
    <scope>NUCLEOTIDE SEQUENCE [LARGE SCALE GENOMIC DNA]</scope>
    <source>
        <strain evidence="8">JINMINGXINNONG_FW02</strain>
        <tissue evidence="8">Leaves</tissue>
    </source>
</reference>
<dbReference type="InterPro" id="IPR009057">
    <property type="entry name" value="Homeodomain-like_sf"/>
</dbReference>
<dbReference type="PANTHER" id="PTHR12802">
    <property type="entry name" value="SWI/SNF COMPLEX-RELATED"/>
    <property type="match status" value="1"/>
</dbReference>
<keyword evidence="5" id="KW-0539">Nucleus</keyword>
<dbReference type="AlphaFoldDB" id="A0AAN9R2Z4"/>
<evidence type="ECO:0008006" key="10">
    <source>
        <dbReference type="Google" id="ProtNLM"/>
    </source>
</evidence>
<keyword evidence="9" id="KW-1185">Reference proteome</keyword>
<feature type="domain" description="SANT" evidence="7">
    <location>
        <begin position="117"/>
        <end position="168"/>
    </location>
</feature>
<evidence type="ECO:0000313" key="9">
    <source>
        <dbReference type="Proteomes" id="UP001374584"/>
    </source>
</evidence>
<dbReference type="EMBL" id="JAYMYR010000007">
    <property type="protein sequence ID" value="KAK7352128.1"/>
    <property type="molecule type" value="Genomic_DNA"/>
</dbReference>
<comment type="caution">
    <text evidence="8">The sequence shown here is derived from an EMBL/GenBank/DDBJ whole genome shotgun (WGS) entry which is preliminary data.</text>
</comment>
<sequence length="229" mass="25481">MEFLDYWGLINFHPLPSMGYVVANTDDGGAEKNSRIERLYHFGSQQFPPIVQKNSLMTPKITSGLFPESTVAEELMKQEKPTANFDLCTNCFSNRKFGSDLSSLDFILMDPSKVLGIGGGKWIYQETLFLLEALELYKENWNEIGEHVATKSKAQCILHFVQMPIEDAFVDCGDDVDANYKENIDSATSCNDSSVHKDALKHVAVSTLAAASVKAKLLCHFSSLLPVVF</sequence>
<evidence type="ECO:0000256" key="5">
    <source>
        <dbReference type="ARBA" id="ARBA00023242"/>
    </source>
</evidence>
<gene>
    <name evidence="8" type="ORF">VNO80_17546</name>
</gene>
<dbReference type="InterPro" id="IPR007526">
    <property type="entry name" value="SWIRM"/>
</dbReference>
<keyword evidence="3" id="KW-0238">DNA-binding</keyword>
<dbReference type="Pfam" id="PF00249">
    <property type="entry name" value="Myb_DNA-binding"/>
    <property type="match status" value="1"/>
</dbReference>
<dbReference type="GO" id="GO:0005634">
    <property type="term" value="C:nucleus"/>
    <property type="evidence" value="ECO:0007669"/>
    <property type="project" value="UniProtKB-ARBA"/>
</dbReference>
<evidence type="ECO:0000256" key="2">
    <source>
        <dbReference type="ARBA" id="ARBA00023015"/>
    </source>
</evidence>
<dbReference type="SUPFAM" id="SSF46689">
    <property type="entry name" value="Homeodomain-like"/>
    <property type="match status" value="1"/>
</dbReference>
<feature type="domain" description="SWIRM" evidence="6">
    <location>
        <begin position="1"/>
        <end position="21"/>
    </location>
</feature>
<dbReference type="PROSITE" id="PS51293">
    <property type="entry name" value="SANT"/>
    <property type="match status" value="1"/>
</dbReference>
<dbReference type="Proteomes" id="UP001374584">
    <property type="component" value="Unassembled WGS sequence"/>
</dbReference>
<dbReference type="InterPro" id="IPR017884">
    <property type="entry name" value="SANT_dom"/>
</dbReference>
<dbReference type="SMART" id="SM00717">
    <property type="entry name" value="SANT"/>
    <property type="match status" value="1"/>
</dbReference>
<dbReference type="PANTHER" id="PTHR12802:SF41">
    <property type="entry name" value="BRAHMA ASSOCIATED PROTEIN 155 KDA"/>
    <property type="match status" value="1"/>
</dbReference>
<keyword evidence="4" id="KW-0804">Transcription</keyword>
<evidence type="ECO:0000256" key="3">
    <source>
        <dbReference type="ARBA" id="ARBA00023125"/>
    </source>
</evidence>
<evidence type="ECO:0000256" key="1">
    <source>
        <dbReference type="ARBA" id="ARBA00022473"/>
    </source>
</evidence>
<organism evidence="8 9">
    <name type="scientific">Phaseolus coccineus</name>
    <name type="common">Scarlet runner bean</name>
    <name type="synonym">Phaseolus multiflorus</name>
    <dbReference type="NCBI Taxonomy" id="3886"/>
    <lineage>
        <taxon>Eukaryota</taxon>
        <taxon>Viridiplantae</taxon>
        <taxon>Streptophyta</taxon>
        <taxon>Embryophyta</taxon>
        <taxon>Tracheophyta</taxon>
        <taxon>Spermatophyta</taxon>
        <taxon>Magnoliopsida</taxon>
        <taxon>eudicotyledons</taxon>
        <taxon>Gunneridae</taxon>
        <taxon>Pentapetalae</taxon>
        <taxon>rosids</taxon>
        <taxon>fabids</taxon>
        <taxon>Fabales</taxon>
        <taxon>Fabaceae</taxon>
        <taxon>Papilionoideae</taxon>
        <taxon>50 kb inversion clade</taxon>
        <taxon>NPAAA clade</taxon>
        <taxon>indigoferoid/millettioid clade</taxon>
        <taxon>Phaseoleae</taxon>
        <taxon>Phaseolus</taxon>
    </lineage>
</organism>
<dbReference type="FunFam" id="1.10.10.60:FF:000014">
    <property type="entry name" value="SWI/SNF complex subunit SMARCC2 isoform C"/>
    <property type="match status" value="1"/>
</dbReference>
<dbReference type="Gene3D" id="1.10.10.60">
    <property type="entry name" value="Homeodomain-like"/>
    <property type="match status" value="1"/>
</dbReference>
<dbReference type="CDD" id="cd00167">
    <property type="entry name" value="SANT"/>
    <property type="match status" value="1"/>
</dbReference>
<dbReference type="PROSITE" id="PS50934">
    <property type="entry name" value="SWIRM"/>
    <property type="match status" value="1"/>
</dbReference>
<keyword evidence="1" id="KW-0217">Developmental protein</keyword>
<dbReference type="GO" id="GO:0003677">
    <property type="term" value="F:DNA binding"/>
    <property type="evidence" value="ECO:0007669"/>
    <property type="project" value="UniProtKB-KW"/>
</dbReference>
<dbReference type="InterPro" id="IPR001005">
    <property type="entry name" value="SANT/Myb"/>
</dbReference>
<evidence type="ECO:0000259" key="7">
    <source>
        <dbReference type="PROSITE" id="PS51293"/>
    </source>
</evidence>